<dbReference type="Gene3D" id="2.30.30.60">
    <property type="match status" value="1"/>
</dbReference>
<evidence type="ECO:0000256" key="1">
    <source>
        <dbReference type="ARBA" id="ARBA00004651"/>
    </source>
</evidence>
<dbReference type="PANTHER" id="PTHR30347:SF1">
    <property type="entry name" value="MECHANOSENSITIVE CHANNEL MSCK"/>
    <property type="match status" value="1"/>
</dbReference>
<dbReference type="Pfam" id="PF00924">
    <property type="entry name" value="MS_channel_2nd"/>
    <property type="match status" value="1"/>
</dbReference>
<dbReference type="InterPro" id="IPR049278">
    <property type="entry name" value="MS_channel_C"/>
</dbReference>
<evidence type="ECO:0000256" key="6">
    <source>
        <dbReference type="ARBA" id="ARBA00023136"/>
    </source>
</evidence>
<dbReference type="InterPro" id="IPR006685">
    <property type="entry name" value="MscS_channel_2nd"/>
</dbReference>
<reference evidence="10 11" key="1">
    <citation type="submission" date="2024-02" db="EMBL/GenBank/DDBJ databases">
        <title>Genome sequence of Aquincola sp. MAHUQ-54.</title>
        <authorList>
            <person name="Huq M.A."/>
        </authorList>
    </citation>
    <scope>NUCLEOTIDE SEQUENCE [LARGE SCALE GENOMIC DNA]</scope>
    <source>
        <strain evidence="10 11">MAHUQ-54</strain>
    </source>
</reference>
<evidence type="ECO:0000256" key="7">
    <source>
        <dbReference type="SAM" id="Phobius"/>
    </source>
</evidence>
<comment type="caution">
    <text evidence="10">The sequence shown here is derived from an EMBL/GenBank/DDBJ whole genome shotgun (WGS) entry which is preliminary data.</text>
</comment>
<name>A0AAW9QG05_9BURK</name>
<feature type="transmembrane region" description="Helical" evidence="7">
    <location>
        <begin position="64"/>
        <end position="88"/>
    </location>
</feature>
<gene>
    <name evidence="10" type="ORF">V4F39_20295</name>
</gene>
<evidence type="ECO:0000313" key="10">
    <source>
        <dbReference type="EMBL" id="MEF7616266.1"/>
    </source>
</evidence>
<dbReference type="InterPro" id="IPR011066">
    <property type="entry name" value="MscS_channel_C_sf"/>
</dbReference>
<evidence type="ECO:0000313" key="11">
    <source>
        <dbReference type="Proteomes" id="UP001336250"/>
    </source>
</evidence>
<keyword evidence="11" id="KW-1185">Reference proteome</keyword>
<feature type="transmembrane region" description="Helical" evidence="7">
    <location>
        <begin position="256"/>
        <end position="279"/>
    </location>
</feature>
<feature type="domain" description="Mechanosensitive ion channel MscS" evidence="8">
    <location>
        <begin position="268"/>
        <end position="330"/>
    </location>
</feature>
<dbReference type="Gene3D" id="1.10.287.1260">
    <property type="match status" value="1"/>
</dbReference>
<comment type="similarity">
    <text evidence="2">Belongs to the MscS (TC 1.A.23) family.</text>
</comment>
<keyword evidence="5 7" id="KW-1133">Transmembrane helix</keyword>
<feature type="transmembrane region" description="Helical" evidence="7">
    <location>
        <begin position="139"/>
        <end position="159"/>
    </location>
</feature>
<evidence type="ECO:0000256" key="4">
    <source>
        <dbReference type="ARBA" id="ARBA00022692"/>
    </source>
</evidence>
<feature type="transmembrane region" description="Helical" evidence="7">
    <location>
        <begin position="179"/>
        <end position="200"/>
    </location>
</feature>
<evidence type="ECO:0000256" key="5">
    <source>
        <dbReference type="ARBA" id="ARBA00022989"/>
    </source>
</evidence>
<protein>
    <submittedName>
        <fullName evidence="10">Mechanosensitive ion channel domain-containing protein</fullName>
    </submittedName>
</protein>
<dbReference type="AlphaFoldDB" id="A0AAW9QG05"/>
<dbReference type="RefSeq" id="WP_332291719.1">
    <property type="nucleotide sequence ID" value="NZ_JAZIBG010000038.1"/>
</dbReference>
<dbReference type="SUPFAM" id="SSF50182">
    <property type="entry name" value="Sm-like ribonucleoproteins"/>
    <property type="match status" value="1"/>
</dbReference>
<dbReference type="Pfam" id="PF21082">
    <property type="entry name" value="MS_channel_3rd"/>
    <property type="match status" value="1"/>
</dbReference>
<dbReference type="SUPFAM" id="SSF82689">
    <property type="entry name" value="Mechanosensitive channel protein MscS (YggB), C-terminal domain"/>
    <property type="match status" value="1"/>
</dbReference>
<feature type="transmembrane region" description="Helical" evidence="7">
    <location>
        <begin position="100"/>
        <end position="119"/>
    </location>
</feature>
<evidence type="ECO:0000256" key="2">
    <source>
        <dbReference type="ARBA" id="ARBA00008017"/>
    </source>
</evidence>
<dbReference type="Proteomes" id="UP001336250">
    <property type="component" value="Unassembled WGS sequence"/>
</dbReference>
<feature type="transmembrane region" description="Helical" evidence="7">
    <location>
        <begin position="31"/>
        <end position="52"/>
    </location>
</feature>
<proteinExistence type="inferred from homology"/>
<feature type="transmembrane region" description="Helical" evidence="7">
    <location>
        <begin position="229"/>
        <end position="250"/>
    </location>
</feature>
<dbReference type="GO" id="GO:0008381">
    <property type="term" value="F:mechanosensitive monoatomic ion channel activity"/>
    <property type="evidence" value="ECO:0007669"/>
    <property type="project" value="UniProtKB-ARBA"/>
</dbReference>
<dbReference type="PANTHER" id="PTHR30347">
    <property type="entry name" value="POTASSIUM CHANNEL RELATED"/>
    <property type="match status" value="1"/>
</dbReference>
<keyword evidence="6 7" id="KW-0472">Membrane</keyword>
<organism evidence="10 11">
    <name type="scientific">Aquincola agrisoli</name>
    <dbReference type="NCBI Taxonomy" id="3119538"/>
    <lineage>
        <taxon>Bacteria</taxon>
        <taxon>Pseudomonadati</taxon>
        <taxon>Pseudomonadota</taxon>
        <taxon>Betaproteobacteria</taxon>
        <taxon>Burkholderiales</taxon>
        <taxon>Sphaerotilaceae</taxon>
        <taxon>Aquincola</taxon>
    </lineage>
</organism>
<sequence>MTPATPAASAASTVPASSLHAWFEALLRPAALVELALLAACLGLAGLVVWLLRGQTGQAGRPGSIWFGARLIDGVLFPVLALAAVFSARQLLAQDGTPRLLLNLAVPVLVSLVVIRVGVRVMRAAFPQSQAVRIVERWLSWLVWLCLVLWLTGLLPVVLAELEAVTWTVGGSQLTLRSVIEGVLSAVVVLVLALWLSAALESRLLAGIGTAGFAGNVSLRKIAANATRALLLIVGLLCALSAAGIPLAALSVFGGAIGVGIGLGLQKLAANYVSGFVLLAENSLRIGDMVVVDGFEGRITDISTRYTVIRALNGRESIVPNEMMITQRVVSLTMSDTRVSGNTVVQVAYGTDIDALIPQLVAVVGGIDRVLSDPAPSVALTDFAANGIELTIGFWIRDPHNGLGGVRSNVNLAVLRTLDSLGIEIPYPQQVVHEVRPRDAAVPAPPAAPGPPAA</sequence>
<dbReference type="InterPro" id="IPR011014">
    <property type="entry name" value="MscS_channel_TM-2"/>
</dbReference>
<dbReference type="SUPFAM" id="SSF82861">
    <property type="entry name" value="Mechanosensitive channel protein MscS (YggB), transmembrane region"/>
    <property type="match status" value="1"/>
</dbReference>
<accession>A0AAW9QG05</accession>
<dbReference type="Gene3D" id="3.30.70.100">
    <property type="match status" value="1"/>
</dbReference>
<keyword evidence="3" id="KW-1003">Cell membrane</keyword>
<feature type="domain" description="Mechanosensitive ion channel MscS C-terminal" evidence="9">
    <location>
        <begin position="343"/>
        <end position="425"/>
    </location>
</feature>
<evidence type="ECO:0000259" key="8">
    <source>
        <dbReference type="Pfam" id="PF00924"/>
    </source>
</evidence>
<dbReference type="InterPro" id="IPR010920">
    <property type="entry name" value="LSM_dom_sf"/>
</dbReference>
<keyword evidence="4 7" id="KW-0812">Transmembrane</keyword>
<dbReference type="InterPro" id="IPR052702">
    <property type="entry name" value="MscS-like_channel"/>
</dbReference>
<dbReference type="InterPro" id="IPR023408">
    <property type="entry name" value="MscS_beta-dom_sf"/>
</dbReference>
<evidence type="ECO:0000256" key="3">
    <source>
        <dbReference type="ARBA" id="ARBA00022475"/>
    </source>
</evidence>
<dbReference type="EMBL" id="JAZIBG010000038">
    <property type="protein sequence ID" value="MEF7616266.1"/>
    <property type="molecule type" value="Genomic_DNA"/>
</dbReference>
<dbReference type="GO" id="GO:0005886">
    <property type="term" value="C:plasma membrane"/>
    <property type="evidence" value="ECO:0007669"/>
    <property type="project" value="UniProtKB-SubCell"/>
</dbReference>
<comment type="subcellular location">
    <subcellularLocation>
        <location evidence="1">Cell membrane</location>
        <topology evidence="1">Multi-pass membrane protein</topology>
    </subcellularLocation>
</comment>
<evidence type="ECO:0000259" key="9">
    <source>
        <dbReference type="Pfam" id="PF21082"/>
    </source>
</evidence>